<name>A0A8I1WGY1_BACIU</name>
<evidence type="ECO:0000256" key="1">
    <source>
        <dbReference type="SAM" id="MobiDB-lite"/>
    </source>
</evidence>
<dbReference type="AlphaFoldDB" id="A0A8I1WGY1"/>
<sequence>MNIKKKVMVCLGVTLIFGGSLSFPFLTNSGGIKESTDRNTTYIDHSPHNDMTDQDKKALS</sequence>
<dbReference type="Proteomes" id="UP000665181">
    <property type="component" value="Unassembled WGS sequence"/>
</dbReference>
<organism evidence="2 3">
    <name type="scientific">Bacillus subtilis</name>
    <dbReference type="NCBI Taxonomy" id="1423"/>
    <lineage>
        <taxon>Bacteria</taxon>
        <taxon>Bacillati</taxon>
        <taxon>Bacillota</taxon>
        <taxon>Bacilli</taxon>
        <taxon>Bacillales</taxon>
        <taxon>Bacillaceae</taxon>
        <taxon>Bacillus</taxon>
    </lineage>
</organism>
<reference evidence="2" key="1">
    <citation type="submission" date="2021-03" db="EMBL/GenBank/DDBJ databases">
        <title>Isolation of Bacillus subtilis from fermented food sample.</title>
        <authorList>
            <person name="Lakshmanan V."/>
            <person name="Athira K."/>
            <person name="Rajagopal K."/>
        </authorList>
    </citation>
    <scope>NUCLEOTIDE SEQUENCE</scope>
    <source>
        <strain evidence="2">S1</strain>
    </source>
</reference>
<evidence type="ECO:0000313" key="3">
    <source>
        <dbReference type="Proteomes" id="UP000665181"/>
    </source>
</evidence>
<gene>
    <name evidence="2" type="ORF">J5227_15670</name>
</gene>
<proteinExistence type="predicted"/>
<evidence type="ECO:0000313" key="2">
    <source>
        <dbReference type="EMBL" id="MBO3795708.1"/>
    </source>
</evidence>
<accession>A0A8I1WGY1</accession>
<protein>
    <submittedName>
        <fullName evidence="2">Phosphatase RapH inhibitor</fullName>
    </submittedName>
</protein>
<feature type="region of interest" description="Disordered" evidence="1">
    <location>
        <begin position="36"/>
        <end position="60"/>
    </location>
</feature>
<comment type="caution">
    <text evidence="2">The sequence shown here is derived from an EMBL/GenBank/DDBJ whole genome shotgun (WGS) entry which is preliminary data.</text>
</comment>
<feature type="compositionally biased region" description="Basic and acidic residues" evidence="1">
    <location>
        <begin position="45"/>
        <end position="60"/>
    </location>
</feature>
<dbReference type="EMBL" id="JAGFPW010000015">
    <property type="protein sequence ID" value="MBO3795708.1"/>
    <property type="molecule type" value="Genomic_DNA"/>
</dbReference>
<dbReference type="RefSeq" id="WP_059293899.1">
    <property type="nucleotide sequence ID" value="NZ_JAGFPW010000015.1"/>
</dbReference>